<evidence type="ECO:0000313" key="2">
    <source>
        <dbReference type="Proteomes" id="UP001179121"/>
    </source>
</evidence>
<organism evidence="1 2">
    <name type="scientific">Nitrospira tepida</name>
    <dbReference type="NCBI Taxonomy" id="2973512"/>
    <lineage>
        <taxon>Bacteria</taxon>
        <taxon>Pseudomonadati</taxon>
        <taxon>Nitrospirota</taxon>
        <taxon>Nitrospiria</taxon>
        <taxon>Nitrospirales</taxon>
        <taxon>Nitrospiraceae</taxon>
        <taxon>Nitrospira</taxon>
    </lineage>
</organism>
<dbReference type="RefSeq" id="WP_289270758.1">
    <property type="nucleotide sequence ID" value="NZ_OX365700.1"/>
</dbReference>
<name>A0AA86T8D7_9BACT</name>
<sequence>MLRPIRRSWPPLSGILLLPIMLSSLSSCALLDEIAEGTAVRIDCSPSAPLPIPANRTIPIRYTEPTLQQNGQPLGYLSHTTIYYDVGSGAREYTKHSATKVTGGGAVAREVIIPAGAGNSPTAKICVTATNSAGEGPPAFMEAAAPAP</sequence>
<evidence type="ECO:0000313" key="1">
    <source>
        <dbReference type="EMBL" id="CAI4033497.1"/>
    </source>
</evidence>
<dbReference type="Proteomes" id="UP001179121">
    <property type="component" value="Chromosome"/>
</dbReference>
<keyword evidence="2" id="KW-1185">Reference proteome</keyword>
<dbReference type="PROSITE" id="PS51257">
    <property type="entry name" value="PROKAR_LIPOPROTEIN"/>
    <property type="match status" value="1"/>
</dbReference>
<accession>A0AA86T8D7</accession>
<protein>
    <recommendedName>
        <fullName evidence="3">Lipoprotein</fullName>
    </recommendedName>
</protein>
<dbReference type="EMBL" id="OX365700">
    <property type="protein sequence ID" value="CAI4033497.1"/>
    <property type="molecule type" value="Genomic_DNA"/>
</dbReference>
<dbReference type="KEGG" id="nti:DNFV4_03934"/>
<proteinExistence type="predicted"/>
<evidence type="ECO:0008006" key="3">
    <source>
        <dbReference type="Google" id="ProtNLM"/>
    </source>
</evidence>
<reference evidence="1" key="1">
    <citation type="submission" date="2022-10" db="EMBL/GenBank/DDBJ databases">
        <authorList>
            <person name="Koch H."/>
        </authorList>
    </citation>
    <scope>NUCLEOTIDE SEQUENCE</scope>
    <source>
        <strain evidence="1">DNF</strain>
    </source>
</reference>
<dbReference type="AlphaFoldDB" id="A0AA86T8D7"/>
<gene>
    <name evidence="1" type="ORF">DNFV4_03934</name>
</gene>